<dbReference type="EMBL" id="LUTY01000359">
    <property type="protein sequence ID" value="OAD23453.1"/>
    <property type="molecule type" value="Genomic_DNA"/>
</dbReference>
<sequence length="76" mass="8670">MGSDWFSAPIDSHIWFLSRLFSVWTLNLCYASRKDRIISHPLSSPLFLLLIPQVLSRTAGCSDKYLGPDLRGFQNL</sequence>
<organism evidence="1 2">
    <name type="scientific">Candidatus Thiomargarita nelsonii</name>
    <dbReference type="NCBI Taxonomy" id="1003181"/>
    <lineage>
        <taxon>Bacteria</taxon>
        <taxon>Pseudomonadati</taxon>
        <taxon>Pseudomonadota</taxon>
        <taxon>Gammaproteobacteria</taxon>
        <taxon>Thiotrichales</taxon>
        <taxon>Thiotrichaceae</taxon>
        <taxon>Thiomargarita</taxon>
    </lineage>
</organism>
<keyword evidence="2" id="KW-1185">Reference proteome</keyword>
<evidence type="ECO:0000313" key="1">
    <source>
        <dbReference type="EMBL" id="OAD23453.1"/>
    </source>
</evidence>
<evidence type="ECO:0000313" key="2">
    <source>
        <dbReference type="Proteomes" id="UP000076962"/>
    </source>
</evidence>
<accession>A0A176S5U8</accession>
<protein>
    <submittedName>
        <fullName evidence="1">Uncharacterized protein</fullName>
    </submittedName>
</protein>
<proteinExistence type="predicted"/>
<comment type="caution">
    <text evidence="1">The sequence shown here is derived from an EMBL/GenBank/DDBJ whole genome shotgun (WGS) entry which is preliminary data.</text>
</comment>
<dbReference type="AlphaFoldDB" id="A0A176S5U8"/>
<dbReference type="Proteomes" id="UP000076962">
    <property type="component" value="Unassembled WGS sequence"/>
</dbReference>
<gene>
    <name evidence="1" type="ORF">THIOM_000717</name>
</gene>
<reference evidence="1 2" key="1">
    <citation type="submission" date="2016-05" db="EMBL/GenBank/DDBJ databases">
        <title>Single-cell genome of chain-forming Candidatus Thiomargarita nelsonii and comparison to other large sulfur-oxidizing bacteria.</title>
        <authorList>
            <person name="Winkel M."/>
            <person name="Salman V."/>
            <person name="Woyke T."/>
            <person name="Schulz-Vogt H."/>
            <person name="Richter M."/>
            <person name="Flood B."/>
            <person name="Bailey J."/>
            <person name="Amann R."/>
            <person name="Mussmann M."/>
        </authorList>
    </citation>
    <scope>NUCLEOTIDE SEQUENCE [LARGE SCALE GENOMIC DNA]</scope>
    <source>
        <strain evidence="1 2">THI036</strain>
    </source>
</reference>
<name>A0A176S5U8_9GAMM</name>